<dbReference type="InterPro" id="IPR004447">
    <property type="entry name" value="Peptidase_S41A"/>
</dbReference>
<evidence type="ECO:0000256" key="3">
    <source>
        <dbReference type="ARBA" id="ARBA00022801"/>
    </source>
</evidence>
<evidence type="ECO:0000256" key="5">
    <source>
        <dbReference type="RuleBase" id="RU004404"/>
    </source>
</evidence>
<dbReference type="Gene3D" id="3.30.750.44">
    <property type="match status" value="1"/>
</dbReference>
<dbReference type="FunFam" id="2.30.42.10:FF:000063">
    <property type="entry name" value="Peptidase, S41 family"/>
    <property type="match status" value="1"/>
</dbReference>
<evidence type="ECO:0000256" key="4">
    <source>
        <dbReference type="ARBA" id="ARBA00022825"/>
    </source>
</evidence>
<dbReference type="Gene3D" id="3.90.226.10">
    <property type="entry name" value="2-enoyl-CoA Hydratase, Chain A, domain 1"/>
    <property type="match status" value="1"/>
</dbReference>
<keyword evidence="4 5" id="KW-0720">Serine protease</keyword>
<dbReference type="InterPro" id="IPR029045">
    <property type="entry name" value="ClpP/crotonase-like_dom_sf"/>
</dbReference>
<dbReference type="Gene3D" id="2.30.42.10">
    <property type="match status" value="1"/>
</dbReference>
<gene>
    <name evidence="7" type="ORF">ENS31_07200</name>
</gene>
<name>A0A7V2ZJW5_9BACT</name>
<dbReference type="PANTHER" id="PTHR32060:SF30">
    <property type="entry name" value="CARBOXY-TERMINAL PROCESSING PROTEASE CTPA"/>
    <property type="match status" value="1"/>
</dbReference>
<organism evidence="7">
    <name type="scientific">Ignavibacterium album</name>
    <dbReference type="NCBI Taxonomy" id="591197"/>
    <lineage>
        <taxon>Bacteria</taxon>
        <taxon>Pseudomonadati</taxon>
        <taxon>Ignavibacteriota</taxon>
        <taxon>Ignavibacteria</taxon>
        <taxon>Ignavibacteriales</taxon>
        <taxon>Ignavibacteriaceae</taxon>
        <taxon>Ignavibacterium</taxon>
    </lineage>
</organism>
<evidence type="ECO:0000256" key="1">
    <source>
        <dbReference type="ARBA" id="ARBA00009179"/>
    </source>
</evidence>
<dbReference type="AlphaFoldDB" id="A0A7V2ZJW5"/>
<dbReference type="SUPFAM" id="SSF50156">
    <property type="entry name" value="PDZ domain-like"/>
    <property type="match status" value="1"/>
</dbReference>
<feature type="domain" description="PDZ" evidence="6">
    <location>
        <begin position="85"/>
        <end position="153"/>
    </location>
</feature>
<dbReference type="Pfam" id="PF22694">
    <property type="entry name" value="CtpB_N-like"/>
    <property type="match status" value="1"/>
</dbReference>
<keyword evidence="2 5" id="KW-0645">Protease</keyword>
<dbReference type="InterPro" id="IPR041489">
    <property type="entry name" value="PDZ_6"/>
</dbReference>
<dbReference type="PANTHER" id="PTHR32060">
    <property type="entry name" value="TAIL-SPECIFIC PROTEASE"/>
    <property type="match status" value="1"/>
</dbReference>
<dbReference type="SMART" id="SM00245">
    <property type="entry name" value="TSPc"/>
    <property type="match status" value="1"/>
</dbReference>
<keyword evidence="3 5" id="KW-0378">Hydrolase</keyword>
<dbReference type="GO" id="GO:0030288">
    <property type="term" value="C:outer membrane-bounded periplasmic space"/>
    <property type="evidence" value="ECO:0007669"/>
    <property type="project" value="TreeGrafter"/>
</dbReference>
<dbReference type="SUPFAM" id="SSF52096">
    <property type="entry name" value="ClpP/crotonase"/>
    <property type="match status" value="1"/>
</dbReference>
<comment type="similarity">
    <text evidence="1 5">Belongs to the peptidase S41A family.</text>
</comment>
<protein>
    <submittedName>
        <fullName evidence="7">S41 family peptidase</fullName>
    </submittedName>
</protein>
<proteinExistence type="inferred from homology"/>
<dbReference type="InterPro" id="IPR005151">
    <property type="entry name" value="Tail-specific_protease"/>
</dbReference>
<accession>A0A7V2ZJW5</accession>
<evidence type="ECO:0000313" key="7">
    <source>
        <dbReference type="EMBL" id="HFI91305.1"/>
    </source>
</evidence>
<dbReference type="Pfam" id="PF17820">
    <property type="entry name" value="PDZ_6"/>
    <property type="match status" value="1"/>
</dbReference>
<dbReference type="GO" id="GO:0007165">
    <property type="term" value="P:signal transduction"/>
    <property type="evidence" value="ECO:0007669"/>
    <property type="project" value="TreeGrafter"/>
</dbReference>
<dbReference type="InterPro" id="IPR036034">
    <property type="entry name" value="PDZ_sf"/>
</dbReference>
<dbReference type="CDD" id="cd06782">
    <property type="entry name" value="cpPDZ_CPP-like"/>
    <property type="match status" value="1"/>
</dbReference>
<dbReference type="InterPro" id="IPR001478">
    <property type="entry name" value="PDZ"/>
</dbReference>
<dbReference type="NCBIfam" id="TIGR00225">
    <property type="entry name" value="prc"/>
    <property type="match status" value="1"/>
</dbReference>
<dbReference type="SMART" id="SM00228">
    <property type="entry name" value="PDZ"/>
    <property type="match status" value="1"/>
</dbReference>
<evidence type="ECO:0000256" key="2">
    <source>
        <dbReference type="ARBA" id="ARBA00022670"/>
    </source>
</evidence>
<evidence type="ECO:0000259" key="6">
    <source>
        <dbReference type="PROSITE" id="PS50106"/>
    </source>
</evidence>
<reference evidence="7" key="1">
    <citation type="journal article" date="2020" name="mSystems">
        <title>Genome- and Community-Level Interaction Insights into Carbon Utilization and Element Cycling Functions of Hydrothermarchaeota in Hydrothermal Sediment.</title>
        <authorList>
            <person name="Zhou Z."/>
            <person name="Liu Y."/>
            <person name="Xu W."/>
            <person name="Pan J."/>
            <person name="Luo Z.H."/>
            <person name="Li M."/>
        </authorList>
    </citation>
    <scope>NUCLEOTIDE SEQUENCE [LARGE SCALE GENOMIC DNA]</scope>
    <source>
        <strain evidence="7">SpSt-479</strain>
    </source>
</reference>
<dbReference type="InterPro" id="IPR055210">
    <property type="entry name" value="CtpA/B_N"/>
</dbReference>
<dbReference type="GO" id="GO:0006508">
    <property type="term" value="P:proteolysis"/>
    <property type="evidence" value="ECO:0007669"/>
    <property type="project" value="UniProtKB-KW"/>
</dbReference>
<dbReference type="GO" id="GO:0004175">
    <property type="term" value="F:endopeptidase activity"/>
    <property type="evidence" value="ECO:0007669"/>
    <property type="project" value="TreeGrafter"/>
</dbReference>
<comment type="caution">
    <text evidence="7">The sequence shown here is derived from an EMBL/GenBank/DDBJ whole genome shotgun (WGS) entry which is preliminary data.</text>
</comment>
<dbReference type="CDD" id="cd07560">
    <property type="entry name" value="Peptidase_S41_CPP"/>
    <property type="match status" value="1"/>
</dbReference>
<dbReference type="EMBL" id="DSUJ01000008">
    <property type="protein sequence ID" value="HFI91305.1"/>
    <property type="molecule type" value="Genomic_DNA"/>
</dbReference>
<dbReference type="PROSITE" id="PS50106">
    <property type="entry name" value="PDZ"/>
    <property type="match status" value="1"/>
</dbReference>
<dbReference type="GO" id="GO:0008236">
    <property type="term" value="F:serine-type peptidase activity"/>
    <property type="evidence" value="ECO:0007669"/>
    <property type="project" value="UniProtKB-KW"/>
</dbReference>
<dbReference type="Pfam" id="PF03572">
    <property type="entry name" value="Peptidase_S41"/>
    <property type="match status" value="1"/>
</dbReference>
<sequence length="538" mass="61235">MFSNWTKFPFLFLVLTIGALIGIQLEKVFSGDNLRESIRKFNDVLTYTEKYYIEEVDTQKLVEAALNGMFNQLDPHSVYIPAKEFTAVEESFRGDFEGIGIEFQIVNDTLTVVSPITGGPSEQLGILPGDRIIKIDGNPVIGITNDEVRQKLRGKAGTKVNVTIHRPGLSKLLDYTIVRDKIPIYSVDAHFMIDDKTGYVSVSRFSETTFDELYNALQDLNSKGMKQLLLDLRGNPGGYLNQAVQIADLFIDGKKKIVYTSGRRSEFNEEYYASETYPYEKIPLVVLINRGSASASEIVSGAIQDWDRGLVVGETSFGKGLVQRQFQLFDNSAIRLTISEYFTPSGRLIQRDYKSKKDKKDYYSEITDRDESEGENIEHTAEKDSSKPTFKTLIKKRTVFGGGGITPDYIVKSETLTEYTQNLLKENLFYSYILNYLDNNAKEIKNKFGNDLNKFRKGFSISNEMMDSFISYAKSKKVEFNKDDFEKDKDYIAARLKAQIARNFWKNDGWYSVLLEGDSQFNKALKLFNEAKDLANLK</sequence>